<accession>A0A0V0Q8R3</accession>
<dbReference type="InterPro" id="IPR032675">
    <property type="entry name" value="LRR_dom_sf"/>
</dbReference>
<feature type="signal peptide" evidence="3">
    <location>
        <begin position="1"/>
        <end position="22"/>
    </location>
</feature>
<feature type="chain" id="PRO_5006867364" description="Transmembrane protein" evidence="3">
    <location>
        <begin position="23"/>
        <end position="1062"/>
    </location>
</feature>
<keyword evidence="3" id="KW-0732">Signal</keyword>
<name>A0A0V0Q8R3_PSEPJ</name>
<sequence length="1062" mass="127419">MQLQQKILVLLIFLALFSLSFGQDLVQEQQFKEQSEISMKCIAQKQELQLEFYNCMQVIDLDEQNINKLQIKIKDLFNYNQVINFSDAFAQIQQYFLQLKIYKSQKQEFLAQIKEIDLQIINSDSYNENKSLIISKFLAQFKNLRKLNLKWQNINQFSEVVDVMLVLSQLENLKELNLDLYVQQLNVDYNNYMNLDENLNQNKYDNFDYNGTEKLISLKKNRKQQIQEGTNFKEQNLSQIEIFKINIVSHSTNLPDQILQLSYLVQEIKFCFPILEDLEVLEIIVQNQGYKEKNFNGQLFHQQSIFGQDFQNLRILKVEIKEINKINLELKKDVFKTISLRHDIFEQMTNLEELTFLLGETNNGILVEMKEPYSLQGLKQLRKIEFEIFNIFDNQEKMNHYFIQLQKLKEIKIVQYQKYNTFLDIIEQEVNNTQIVNNLKRLTLHFKETFEINLTNLQRFSNLEELELEFFDSKFKYSSLDFLFTNLEKLQSLKITQIQQYQEHFSIFDNEKLLLRQNGQQFKNLKNLEIGLLNHTKRKMEHFISQLDLSAFQNLKQLKINKFVQQNYQYFDIGAIKSFENILSLDNLSINFDYYQDEFQDFEVIIPFDYFNKISHQPKQIKISLNDEMKVYQFKQYQLKYQKYLNFLVHINYQSYFFCQLNDQNSSDYCGQLVHNFQKNYCHIQQTQKMQMCDLFTKQNQDKNYQDFVKNQQNKDIESNQVGIQNKQQYQKEQNLQGKQQQQKKHQQNQLQFDASNFRLNFVQIIIILIFLIFILVILFMMYFQKQNIYQKEINNQKQVQSLVIVNKQGKLVSSNSSSETTGNETSSIEQLSSFYNLNIESCQYQGYQQQLIKKKQKKQTSQKLAQKLKKISNKKFREDVQKFSNAEKILYQYKQQSQLNAINQDEIEDTESDSQYQQQKKFTQQSQNKKTNNQYQKTRRKCLLCENIITKEQKVNNFYGTVCCSQKYLHEKCVLKQLQMENYNQLQDFIQQQQQAEQKQNLVCFMCGDNFILKQMINQGNQIKQSKQQQKQFLQILQKQKQCIQFNNGQVCDNKQKEIYI</sequence>
<dbReference type="Proteomes" id="UP000054937">
    <property type="component" value="Unassembled WGS sequence"/>
</dbReference>
<reference evidence="4 5" key="1">
    <citation type="journal article" date="2015" name="Sci. Rep.">
        <title>Genome of the facultative scuticociliatosis pathogen Pseudocohnilembus persalinus provides insight into its virulence through horizontal gene transfer.</title>
        <authorList>
            <person name="Xiong J."/>
            <person name="Wang G."/>
            <person name="Cheng J."/>
            <person name="Tian M."/>
            <person name="Pan X."/>
            <person name="Warren A."/>
            <person name="Jiang C."/>
            <person name="Yuan D."/>
            <person name="Miao W."/>
        </authorList>
    </citation>
    <scope>NUCLEOTIDE SEQUENCE [LARGE SCALE GENOMIC DNA]</scope>
    <source>
        <strain evidence="4">36N120E</strain>
    </source>
</reference>
<keyword evidence="5" id="KW-1185">Reference proteome</keyword>
<proteinExistence type="predicted"/>
<evidence type="ECO:0008006" key="6">
    <source>
        <dbReference type="Google" id="ProtNLM"/>
    </source>
</evidence>
<feature type="region of interest" description="Disordered" evidence="1">
    <location>
        <begin position="909"/>
        <end position="933"/>
    </location>
</feature>
<evidence type="ECO:0000256" key="3">
    <source>
        <dbReference type="SAM" id="SignalP"/>
    </source>
</evidence>
<feature type="compositionally biased region" description="Low complexity" evidence="1">
    <location>
        <begin position="915"/>
        <end position="933"/>
    </location>
</feature>
<protein>
    <recommendedName>
        <fullName evidence="6">Transmembrane protein</fullName>
    </recommendedName>
</protein>
<evidence type="ECO:0000256" key="2">
    <source>
        <dbReference type="SAM" id="Phobius"/>
    </source>
</evidence>
<dbReference type="AlphaFoldDB" id="A0A0V0Q8R3"/>
<dbReference type="InParanoid" id="A0A0V0Q8R3"/>
<keyword evidence="2" id="KW-1133">Transmembrane helix</keyword>
<keyword evidence="2" id="KW-0472">Membrane</keyword>
<evidence type="ECO:0000256" key="1">
    <source>
        <dbReference type="SAM" id="MobiDB-lite"/>
    </source>
</evidence>
<evidence type="ECO:0000313" key="5">
    <source>
        <dbReference type="Proteomes" id="UP000054937"/>
    </source>
</evidence>
<keyword evidence="2" id="KW-0812">Transmembrane</keyword>
<dbReference type="EMBL" id="LDAU01000240">
    <property type="protein sequence ID" value="KRW98561.1"/>
    <property type="molecule type" value="Genomic_DNA"/>
</dbReference>
<gene>
    <name evidence="4" type="ORF">PPERSA_00053</name>
</gene>
<evidence type="ECO:0000313" key="4">
    <source>
        <dbReference type="EMBL" id="KRW98561.1"/>
    </source>
</evidence>
<feature type="transmembrane region" description="Helical" evidence="2">
    <location>
        <begin position="762"/>
        <end position="784"/>
    </location>
</feature>
<organism evidence="4 5">
    <name type="scientific">Pseudocohnilembus persalinus</name>
    <name type="common">Ciliate</name>
    <dbReference type="NCBI Taxonomy" id="266149"/>
    <lineage>
        <taxon>Eukaryota</taxon>
        <taxon>Sar</taxon>
        <taxon>Alveolata</taxon>
        <taxon>Ciliophora</taxon>
        <taxon>Intramacronucleata</taxon>
        <taxon>Oligohymenophorea</taxon>
        <taxon>Scuticociliatia</taxon>
        <taxon>Philasterida</taxon>
        <taxon>Pseudocohnilembidae</taxon>
        <taxon>Pseudocohnilembus</taxon>
    </lineage>
</organism>
<dbReference type="Gene3D" id="3.80.10.10">
    <property type="entry name" value="Ribonuclease Inhibitor"/>
    <property type="match status" value="1"/>
</dbReference>
<comment type="caution">
    <text evidence="4">The sequence shown here is derived from an EMBL/GenBank/DDBJ whole genome shotgun (WGS) entry which is preliminary data.</text>
</comment>